<dbReference type="GeneID" id="23847044"/>
<evidence type="ECO:0000313" key="2">
    <source>
        <dbReference type="EMBL" id="SCX37585.1"/>
    </source>
</evidence>
<keyword evidence="1" id="KW-0812">Transmembrane</keyword>
<dbReference type="Proteomes" id="UP000183569">
    <property type="component" value="Unassembled WGS sequence"/>
</dbReference>
<dbReference type="RefSeq" id="WP_017456781.1">
    <property type="nucleotide sequence ID" value="NZ_FMUI01000002.1"/>
</dbReference>
<proteinExistence type="predicted"/>
<gene>
    <name evidence="2" type="ORF">SAMN02927897_00042</name>
</gene>
<organism evidence="2 3">
    <name type="scientific">Kosakonia sacchari</name>
    <dbReference type="NCBI Taxonomy" id="1158459"/>
    <lineage>
        <taxon>Bacteria</taxon>
        <taxon>Pseudomonadati</taxon>
        <taxon>Pseudomonadota</taxon>
        <taxon>Gammaproteobacteria</taxon>
        <taxon>Enterobacterales</taxon>
        <taxon>Enterobacteriaceae</taxon>
        <taxon>Kosakonia</taxon>
    </lineage>
</organism>
<name>A0A1G4X8R0_9ENTR</name>
<evidence type="ECO:0000313" key="3">
    <source>
        <dbReference type="Proteomes" id="UP000183569"/>
    </source>
</evidence>
<feature type="transmembrane region" description="Helical" evidence="1">
    <location>
        <begin position="38"/>
        <end position="65"/>
    </location>
</feature>
<feature type="transmembrane region" description="Helical" evidence="1">
    <location>
        <begin position="147"/>
        <end position="164"/>
    </location>
</feature>
<evidence type="ECO:0000256" key="1">
    <source>
        <dbReference type="SAM" id="Phobius"/>
    </source>
</evidence>
<comment type="caution">
    <text evidence="2">The sequence shown here is derived from an EMBL/GenBank/DDBJ whole genome shotgun (WGS) entry which is preliminary data.</text>
</comment>
<feature type="transmembrane region" description="Helical" evidence="1">
    <location>
        <begin position="118"/>
        <end position="141"/>
    </location>
</feature>
<protein>
    <submittedName>
        <fullName evidence="2">Uncharacterized protein</fullName>
    </submittedName>
</protein>
<keyword evidence="1" id="KW-0472">Membrane</keyword>
<reference evidence="2 3" key="1">
    <citation type="submission" date="2016-10" db="EMBL/GenBank/DDBJ databases">
        <authorList>
            <person name="Varghese N."/>
            <person name="Submissions S."/>
        </authorList>
    </citation>
    <scope>NUCLEOTIDE SEQUENCE [LARGE SCALE GENOMIC DNA]</scope>
    <source>
        <strain evidence="2 3">CGMCC 1.12102</strain>
    </source>
</reference>
<keyword evidence="1" id="KW-1133">Transmembrane helix</keyword>
<accession>A0A1G4X8R0</accession>
<dbReference type="EMBL" id="FMUI01000002">
    <property type="protein sequence ID" value="SCX37585.1"/>
    <property type="molecule type" value="Genomic_DNA"/>
</dbReference>
<dbReference type="AlphaFoldDB" id="A0A1G4X8R0"/>
<sequence>MMKYIRKSLALSNIIAKKIATNDPQQLELLKDRLKTRFGVPVGMHMTGIPLGISMILAVFCYAMPQVSLWMIIFNWLSIPEYKVLVGVFFAAAVYCVLIMTTMLLTARGSLSGLKSHLFFIMLTGAIAIFYFISAFFSLLFGSVDNYTPQITSLLGLIFFLLNVKWINSSLFYRSIALSLHNRVWRKQLKIEARQAQMLKR</sequence>
<feature type="transmembrane region" description="Helical" evidence="1">
    <location>
        <begin position="85"/>
        <end position="106"/>
    </location>
</feature>